<organism evidence="1 2">
    <name type="scientific">Goodea atripinnis</name>
    <dbReference type="NCBI Taxonomy" id="208336"/>
    <lineage>
        <taxon>Eukaryota</taxon>
        <taxon>Metazoa</taxon>
        <taxon>Chordata</taxon>
        <taxon>Craniata</taxon>
        <taxon>Vertebrata</taxon>
        <taxon>Euteleostomi</taxon>
        <taxon>Actinopterygii</taxon>
        <taxon>Neopterygii</taxon>
        <taxon>Teleostei</taxon>
        <taxon>Neoteleostei</taxon>
        <taxon>Acanthomorphata</taxon>
        <taxon>Ovalentaria</taxon>
        <taxon>Atherinomorphae</taxon>
        <taxon>Cyprinodontiformes</taxon>
        <taxon>Goodeidae</taxon>
        <taxon>Goodea</taxon>
    </lineage>
</organism>
<dbReference type="EMBL" id="JAHRIO010020492">
    <property type="protein sequence ID" value="MEQ2164673.1"/>
    <property type="molecule type" value="Genomic_DNA"/>
</dbReference>
<name>A0ABV0MZX2_9TELE</name>
<keyword evidence="2" id="KW-1185">Reference proteome</keyword>
<comment type="caution">
    <text evidence="1">The sequence shown here is derived from an EMBL/GenBank/DDBJ whole genome shotgun (WGS) entry which is preliminary data.</text>
</comment>
<proteinExistence type="predicted"/>
<accession>A0ABV0MZX2</accession>
<protein>
    <submittedName>
        <fullName evidence="1">Uncharacterized protein</fullName>
    </submittedName>
</protein>
<sequence>MDPLHPPLQVTLVSEGAHPTREAEACHHMVLHVTSSPVDQEEFAPYWPKPSIQCVILSFYTATTMDRSLLRLTPHLAEARDGQAPLVAADFNTA</sequence>
<dbReference type="Proteomes" id="UP001476798">
    <property type="component" value="Unassembled WGS sequence"/>
</dbReference>
<gene>
    <name evidence="1" type="ORF">GOODEAATRI_009112</name>
</gene>
<evidence type="ECO:0000313" key="1">
    <source>
        <dbReference type="EMBL" id="MEQ2164673.1"/>
    </source>
</evidence>
<reference evidence="1 2" key="1">
    <citation type="submission" date="2021-06" db="EMBL/GenBank/DDBJ databases">
        <authorList>
            <person name="Palmer J.M."/>
        </authorList>
    </citation>
    <scope>NUCLEOTIDE SEQUENCE [LARGE SCALE GENOMIC DNA]</scope>
    <source>
        <strain evidence="1 2">GA_2019</strain>
        <tissue evidence="1">Muscle</tissue>
    </source>
</reference>
<evidence type="ECO:0000313" key="2">
    <source>
        <dbReference type="Proteomes" id="UP001476798"/>
    </source>
</evidence>